<dbReference type="EMBL" id="BNAU01000002">
    <property type="protein sequence ID" value="GHE91612.1"/>
    <property type="molecule type" value="Genomic_DNA"/>
</dbReference>
<organism evidence="1 2">
    <name type="scientific">Amycolatopsis deserti</name>
    <dbReference type="NCBI Taxonomy" id="185696"/>
    <lineage>
        <taxon>Bacteria</taxon>
        <taxon>Bacillati</taxon>
        <taxon>Actinomycetota</taxon>
        <taxon>Actinomycetes</taxon>
        <taxon>Pseudonocardiales</taxon>
        <taxon>Pseudonocardiaceae</taxon>
        <taxon>Amycolatopsis</taxon>
    </lineage>
</organism>
<dbReference type="Proteomes" id="UP000605897">
    <property type="component" value="Unassembled WGS sequence"/>
</dbReference>
<sequence>MPDTLLRGATTGEEWFQPGFRRNCWKHQEDSSIRYLGISGLNWGRFGAVSSTDRPAAHPRGKMIIHVDWEGTSVKRALTTAVVTSAAVGMVLAGAGTASAQDPYAKYSTESACRTAGFQYVASGKAYRYDCTGPHSGSPASQKWWLYLI</sequence>
<evidence type="ECO:0000313" key="1">
    <source>
        <dbReference type="EMBL" id="GHE91612.1"/>
    </source>
</evidence>
<proteinExistence type="predicted"/>
<evidence type="ECO:0008006" key="3">
    <source>
        <dbReference type="Google" id="ProtNLM"/>
    </source>
</evidence>
<evidence type="ECO:0000313" key="2">
    <source>
        <dbReference type="Proteomes" id="UP000605897"/>
    </source>
</evidence>
<accession>A0ABQ3ITU9</accession>
<keyword evidence="2" id="KW-1185">Reference proteome</keyword>
<protein>
    <recommendedName>
        <fullName evidence="3">Chitin-binding type-3 domain-containing protein</fullName>
    </recommendedName>
</protein>
<dbReference type="RefSeq" id="WP_191244677.1">
    <property type="nucleotide sequence ID" value="NZ_BNAU01000002.1"/>
</dbReference>
<gene>
    <name evidence="1" type="ORF">GCM10017786_25150</name>
</gene>
<name>A0ABQ3ITU9_9PSEU</name>
<reference evidence="2" key="1">
    <citation type="journal article" date="2019" name="Int. J. Syst. Evol. Microbiol.">
        <title>The Global Catalogue of Microorganisms (GCM) 10K type strain sequencing project: providing services to taxonomists for standard genome sequencing and annotation.</title>
        <authorList>
            <consortium name="The Broad Institute Genomics Platform"/>
            <consortium name="The Broad Institute Genome Sequencing Center for Infectious Disease"/>
            <person name="Wu L."/>
            <person name="Ma J."/>
        </authorList>
    </citation>
    <scope>NUCLEOTIDE SEQUENCE [LARGE SCALE GENOMIC DNA]</scope>
    <source>
        <strain evidence="2">CGMCC 4.7677</strain>
    </source>
</reference>
<comment type="caution">
    <text evidence="1">The sequence shown here is derived from an EMBL/GenBank/DDBJ whole genome shotgun (WGS) entry which is preliminary data.</text>
</comment>